<proteinExistence type="predicted"/>
<evidence type="ECO:0000313" key="8">
    <source>
        <dbReference type="EMBL" id="CAF3408325.1"/>
    </source>
</evidence>
<protein>
    <recommendedName>
        <fullName evidence="11">Zinc finger FYVE domain-containing protein 1</fullName>
    </recommendedName>
</protein>
<evidence type="ECO:0000259" key="7">
    <source>
        <dbReference type="PROSITE" id="PS50178"/>
    </source>
</evidence>
<dbReference type="SUPFAM" id="SSF57903">
    <property type="entry name" value="FYVE/PHD zinc finger"/>
    <property type="match status" value="2"/>
</dbReference>
<dbReference type="Pfam" id="PF01363">
    <property type="entry name" value="FYVE"/>
    <property type="match status" value="2"/>
</dbReference>
<dbReference type="GO" id="GO:0005525">
    <property type="term" value="F:GTP binding"/>
    <property type="evidence" value="ECO:0007669"/>
    <property type="project" value="InterPro"/>
</dbReference>
<feature type="compositionally biased region" description="Basic and acidic residues" evidence="5">
    <location>
        <begin position="133"/>
        <end position="150"/>
    </location>
</feature>
<dbReference type="PANTHER" id="PTHR46624:SF4">
    <property type="entry name" value="FYVE-TYPE DOMAIN-CONTAINING PROTEIN"/>
    <property type="match status" value="1"/>
</dbReference>
<dbReference type="Proteomes" id="UP000663825">
    <property type="component" value="Unassembled WGS sequence"/>
</dbReference>
<evidence type="ECO:0000313" key="10">
    <source>
        <dbReference type="Proteomes" id="UP000663825"/>
    </source>
</evidence>
<dbReference type="GO" id="GO:0043325">
    <property type="term" value="F:phosphatidylinositol-3,4-bisphosphate binding"/>
    <property type="evidence" value="ECO:0007669"/>
    <property type="project" value="TreeGrafter"/>
</dbReference>
<keyword evidence="2 4" id="KW-0863">Zinc-finger</keyword>
<evidence type="ECO:0000256" key="5">
    <source>
        <dbReference type="SAM" id="MobiDB-lite"/>
    </source>
</evidence>
<evidence type="ECO:0008006" key="11">
    <source>
        <dbReference type="Google" id="ProtNLM"/>
    </source>
</evidence>
<accession>A0A818ASZ7</accession>
<dbReference type="InterPro" id="IPR017455">
    <property type="entry name" value="Znf_FYVE-rel"/>
</dbReference>
<sequence>MQTAESVCLWNYQYKNQSSPESTKASSNDNTSDLTCTVHISCQKEISTKAIVYCKECHSLQCRLCEKKIHKNSNNKKHERLNLDEIDNEFCSINQQHRAIFYCSTCALTFCYICYENQHQNLDRRDHKLQKYREEQRPTTKNTNDEHGTKTEPININTPSNVNTESAQPAASSFEDVQVDDDNESKTSPSNRQVRAMKSIAVPERHSFNQQMLLESMLEDSEHDQHTIKTNNRLLQQNQSNIDLRKEFLLFDADEHLTVNNESEFFHSLKCVKDLSVKCVSIIGNTGDGKSYTLNQVFFNGEEIFHTSSTADSCTIGIWTALDENHRTLVLDTEGRLGLSENDHRRDRLLLKILCISDIIIYRTRASKLPNDMFQFLSDASNAFRKYFRQELENVMKNCRIDGPMSTMGPALIIFHETQHTEILKDHLQCQKTAVEQLKERFEAMKLSYDAYSSIEYVGIQAQSGKSSDFSEIKATISETLENNNRRSRRPLSVVFKAIKALNEKFNHVIPPSMPSTLPDDFFSCHAKCLSCGFKCTIAANHEKDNLPHVCNKRCSYNKELDNEVWKCLPCHRDGRDTIVYGKLVTKNDGLVQGLLKYVWSGCAIECPYHGEIYRARKHWYGNNEPKDVTFVEIIHVWPGDDNSRLASDVTPRKFVELIVSASSYLSAPTKLITEMMADQVAPSYWVPNKYVIACSSCKLSFGSEYSKHHCRMCGHVFCDTCTTRRLIVPWIDTENPVRVCVNCYDNPKAQALFDISKQSIKTVNENGNSDDSTSTVSSSDQLNDLCLTPTDIFDIEQPGAVDIPTSRRVYETVKSGLEKMGVNYPIELIKESTRPAYWKPDSECRACYICQRVFNNTTNRLHHCRSCGDGVCENCSPKKRPVPERDWLTPVRMYMYHGYSSYDGEIQRRTICNSPLSSNVPSSVAEDIALPYLKHVQELITSNRPFPIVLDKDFKWALEVFAFGFACEESTIFQLCSNIYVEWLKVFERTFGNSLSIPPVLKEKSEFYWSQMFWHLYHLFVIHEGKPADLLTKRMYTHKVLRHLQAMISQTELSLDLWHILLQVFLAIGDAVLSPSYRTNEEPTAVTSYRLVPSIYQVFLVAVAKVGIPPGLWRTFQDYAVTWRHRPAVIYDWAQLTCALASTVVRKCWWSDLAPLQYACSETDQSDYIQKTIDSLPLDQLVITWIKFLTILQNPSECGDVSVFLRLPKYLNQVQGNPNVKLKDITSLKELPRIFANVTKAIGMFIDIWLGKNIDLTALYIPKPITNSAATMNDNTASSNGSLSSSRPFAQSVRANPSVAQQPTLTGTLKPTKSHADNRRVSTPPGQIHAAASPTAATSPTPMPPPTNTVAPLPSIPQNLSERSPKFLRTNRPTVNSLMHLYGPWILDACLLQLKDRYTRSATVVNANDSPRMAEIDKTLDTQNERLIDEAFAKSFATICTIFSSVHGDEFIHSEYLSRFYYVLQQGLRLYPGDEQRSQTIIESILLNSADLFRINLRGINILLPLYLDAIQYYLQSDFPTFLNIHVGMKSSTNLSITRDRYVRIRFTCIQILMSIVSLPFHYENLQQNLFEDYFEKSHDVQPTVKKFLEYRSKILPLLLVALQSEQNTNNGQLLFGTIRLACSLTAHYERQTGKIEDKTYKEIAAEYSSNAILMICDKGAHDPQLFLATLDAIISFVTDPICPMPIETWQKVFERLCTFINTQLHLSAKHHTREMHTTCVATYNTLVTVIIERPTLLDDPDNLYQLCEIIELGLSGTKDETTDAIVYKNVKETHPASQRIAEAVEYLICVLFEHKNIERLTNVSQRSVAGACLRAELVGDKFNEEAVLHLKNDICRNGLDETTFTNSMTSTQFKYFAVNGNNLFAISELPMNANNGMPAIILLCRGLFGRNVWTLNFRHNPSSNLSVQKNRSHERMFNKRDRTNSVANTNLSNDHKEKIAPLPHHTRNERTKSELSIPTLNSVVKRDEEKLSVFRTLKTKQIKLEEIALQRTNQLDEKSIPELKPAECQKDFESIRLFLSHYGFCSLDSIHRLLNGQKWDKSKMLDRIQPNIQLLDSNTSTFMDDIKKLDKISTTLYCTAQIFYLKRNQHKINESLSNMATPEQLNPSFLILASQLGTVVEVQRHCGWTGSVETSWKAVSAAQLNKCPTSKILAQIDGDDSILYWVDLTIEMAFYLPHHFPADNQNSEMRILIVWLEELHEDLDSILPAQEQQSKCRDISIIGIHPLKNRLFRILLNSTAQRIQSACACIPLIDGMVVPLHILPTFIRQAVNTLSRRKRLEDSQNSSSQTAYTVRKKHIAAIIDKYQKRTNNNLDDFFQNIFFSSTTTKQHTIVTQSKARSNSMITVQS</sequence>
<dbReference type="Pfam" id="PF02263">
    <property type="entry name" value="GBP"/>
    <property type="match status" value="1"/>
</dbReference>
<dbReference type="InterPro" id="IPR000315">
    <property type="entry name" value="Znf_B-box"/>
</dbReference>
<dbReference type="InterPro" id="IPR042427">
    <property type="entry name" value="ZFYV1"/>
</dbReference>
<feature type="domain" description="B box-type" evidence="6">
    <location>
        <begin position="86"/>
        <end position="132"/>
    </location>
</feature>
<dbReference type="InterPro" id="IPR027417">
    <property type="entry name" value="P-loop_NTPase"/>
</dbReference>
<dbReference type="InterPro" id="IPR011011">
    <property type="entry name" value="Znf_FYVE_PHD"/>
</dbReference>
<dbReference type="EMBL" id="CAJNYD010002811">
    <property type="protein sequence ID" value="CAF3445383.1"/>
    <property type="molecule type" value="Genomic_DNA"/>
</dbReference>
<evidence type="ECO:0000256" key="2">
    <source>
        <dbReference type="ARBA" id="ARBA00022771"/>
    </source>
</evidence>
<dbReference type="GO" id="GO:0005545">
    <property type="term" value="F:1-phosphatidylinositol binding"/>
    <property type="evidence" value="ECO:0007669"/>
    <property type="project" value="TreeGrafter"/>
</dbReference>
<dbReference type="InterPro" id="IPR035974">
    <property type="entry name" value="Rap/Ran-GAP_sf"/>
</dbReference>
<dbReference type="GO" id="GO:0003924">
    <property type="term" value="F:GTPase activity"/>
    <property type="evidence" value="ECO:0007669"/>
    <property type="project" value="InterPro"/>
</dbReference>
<dbReference type="PANTHER" id="PTHR46624">
    <property type="entry name" value="AGAP002036-PA"/>
    <property type="match status" value="1"/>
</dbReference>
<evidence type="ECO:0000256" key="4">
    <source>
        <dbReference type="PROSITE-ProRule" id="PRU00024"/>
    </source>
</evidence>
<reference evidence="8" key="1">
    <citation type="submission" date="2021-02" db="EMBL/GenBank/DDBJ databases">
        <authorList>
            <person name="Nowell W R."/>
        </authorList>
    </citation>
    <scope>NUCLEOTIDE SEQUENCE</scope>
</reference>
<feature type="domain" description="B box-type" evidence="6">
    <location>
        <begin position="37"/>
        <end position="83"/>
    </location>
</feature>
<dbReference type="PROSITE" id="PS50119">
    <property type="entry name" value="ZF_BBOX"/>
    <property type="match status" value="2"/>
</dbReference>
<comment type="caution">
    <text evidence="8">The sequence shown here is derived from an EMBL/GenBank/DDBJ whole genome shotgun (WGS) entry which is preliminary data.</text>
</comment>
<keyword evidence="1" id="KW-0479">Metal-binding</keyword>
<dbReference type="EMBL" id="CAJNXB010005094">
    <property type="protein sequence ID" value="CAF3408325.1"/>
    <property type="molecule type" value="Genomic_DNA"/>
</dbReference>
<dbReference type="GO" id="GO:0005096">
    <property type="term" value="F:GTPase activator activity"/>
    <property type="evidence" value="ECO:0007669"/>
    <property type="project" value="InterPro"/>
</dbReference>
<dbReference type="InterPro" id="IPR013083">
    <property type="entry name" value="Znf_RING/FYVE/PHD"/>
</dbReference>
<evidence type="ECO:0000256" key="1">
    <source>
        <dbReference type="ARBA" id="ARBA00022723"/>
    </source>
</evidence>
<dbReference type="GO" id="GO:0005811">
    <property type="term" value="C:lipid droplet"/>
    <property type="evidence" value="ECO:0007669"/>
    <property type="project" value="TreeGrafter"/>
</dbReference>
<evidence type="ECO:0000313" key="9">
    <source>
        <dbReference type="EMBL" id="CAF3445383.1"/>
    </source>
</evidence>
<dbReference type="GO" id="GO:0140042">
    <property type="term" value="P:lipid droplet formation"/>
    <property type="evidence" value="ECO:0007669"/>
    <property type="project" value="TreeGrafter"/>
</dbReference>
<dbReference type="GO" id="GO:0008270">
    <property type="term" value="F:zinc ion binding"/>
    <property type="evidence" value="ECO:0007669"/>
    <property type="project" value="UniProtKB-KW"/>
</dbReference>
<feature type="domain" description="FYVE-type" evidence="7">
    <location>
        <begin position="842"/>
        <end position="914"/>
    </location>
</feature>
<feature type="compositionally biased region" description="Polar residues" evidence="5">
    <location>
        <begin position="152"/>
        <end position="171"/>
    </location>
</feature>
<dbReference type="GO" id="GO:0005547">
    <property type="term" value="F:phosphatidylinositol-3,4,5-trisphosphate binding"/>
    <property type="evidence" value="ECO:0007669"/>
    <property type="project" value="TreeGrafter"/>
</dbReference>
<evidence type="ECO:0000259" key="6">
    <source>
        <dbReference type="PROSITE" id="PS50119"/>
    </source>
</evidence>
<dbReference type="Gene3D" id="3.40.50.300">
    <property type="entry name" value="P-loop containing nucleotide triphosphate hydrolases"/>
    <property type="match status" value="1"/>
</dbReference>
<dbReference type="InterPro" id="IPR000306">
    <property type="entry name" value="Znf_FYVE"/>
</dbReference>
<dbReference type="InterPro" id="IPR046859">
    <property type="entry name" value="RGPA/RALGAPB_N"/>
</dbReference>
<dbReference type="GO" id="GO:0051056">
    <property type="term" value="P:regulation of small GTPase mediated signal transduction"/>
    <property type="evidence" value="ECO:0007669"/>
    <property type="project" value="InterPro"/>
</dbReference>
<dbReference type="Pfam" id="PF20412">
    <property type="entry name" value="RALGAPB_N"/>
    <property type="match status" value="1"/>
</dbReference>
<feature type="compositionally biased region" description="Low complexity" evidence="5">
    <location>
        <begin position="1331"/>
        <end position="1341"/>
    </location>
</feature>
<dbReference type="GO" id="GO:0032266">
    <property type="term" value="F:phosphatidylinositol-3-phosphate binding"/>
    <property type="evidence" value="ECO:0007669"/>
    <property type="project" value="TreeGrafter"/>
</dbReference>
<organism evidence="8 10">
    <name type="scientific">Rotaria socialis</name>
    <dbReference type="NCBI Taxonomy" id="392032"/>
    <lineage>
        <taxon>Eukaryota</taxon>
        <taxon>Metazoa</taxon>
        <taxon>Spiralia</taxon>
        <taxon>Gnathifera</taxon>
        <taxon>Rotifera</taxon>
        <taxon>Eurotatoria</taxon>
        <taxon>Bdelloidea</taxon>
        <taxon>Philodinida</taxon>
        <taxon>Philodinidae</taxon>
        <taxon>Rotaria</taxon>
    </lineage>
</organism>
<keyword evidence="3" id="KW-0862">Zinc</keyword>
<feature type="region of interest" description="Disordered" evidence="5">
    <location>
        <begin position="1273"/>
        <end position="1362"/>
    </location>
</feature>
<dbReference type="InterPro" id="IPR015894">
    <property type="entry name" value="Guanylate-bd_N"/>
</dbReference>
<dbReference type="Gene3D" id="3.30.40.10">
    <property type="entry name" value="Zinc/RING finger domain, C3HC4 (zinc finger)"/>
    <property type="match status" value="2"/>
</dbReference>
<feature type="domain" description="FYVE-type" evidence="7">
    <location>
        <begin position="689"/>
        <end position="749"/>
    </location>
</feature>
<dbReference type="SMART" id="SM00064">
    <property type="entry name" value="FYVE"/>
    <property type="match status" value="2"/>
</dbReference>
<evidence type="ECO:0000256" key="3">
    <source>
        <dbReference type="ARBA" id="ARBA00022833"/>
    </source>
</evidence>
<dbReference type="SUPFAM" id="SSF52540">
    <property type="entry name" value="P-loop containing nucleoside triphosphate hydrolases"/>
    <property type="match status" value="1"/>
</dbReference>
<feature type="region of interest" description="Disordered" evidence="5">
    <location>
        <begin position="133"/>
        <end position="199"/>
    </location>
</feature>
<dbReference type="SUPFAM" id="SSF111347">
    <property type="entry name" value="Rap/Ran-GAP"/>
    <property type="match status" value="1"/>
</dbReference>
<name>A0A818ASZ7_9BILA</name>
<dbReference type="Proteomes" id="UP000663833">
    <property type="component" value="Unassembled WGS sequence"/>
</dbReference>
<dbReference type="OrthoDB" id="10009983at2759"/>
<gene>
    <name evidence="9" type="ORF">LUA448_LOCUS21516</name>
    <name evidence="8" type="ORF">TIS948_LOCUS28347</name>
</gene>
<feature type="compositionally biased region" description="Polar residues" evidence="5">
    <location>
        <begin position="1288"/>
        <end position="1312"/>
    </location>
</feature>
<dbReference type="PROSITE" id="PS50178">
    <property type="entry name" value="ZF_FYVE"/>
    <property type="match status" value="2"/>
</dbReference>